<protein>
    <recommendedName>
        <fullName evidence="5">Transmembrane protein</fullName>
    </recommendedName>
</protein>
<keyword evidence="2" id="KW-1133">Transmembrane helix</keyword>
<evidence type="ECO:0000313" key="3">
    <source>
        <dbReference type="EMBL" id="KJE90623.1"/>
    </source>
</evidence>
<feature type="compositionally biased region" description="Low complexity" evidence="1">
    <location>
        <begin position="45"/>
        <end position="58"/>
    </location>
</feature>
<name>A0A0D2WLE0_CAPO3</name>
<feature type="region of interest" description="Disordered" evidence="1">
    <location>
        <begin position="1"/>
        <end position="59"/>
    </location>
</feature>
<gene>
    <name evidence="3" type="ORF">CAOG_001907</name>
</gene>
<evidence type="ECO:0000256" key="2">
    <source>
        <dbReference type="SAM" id="Phobius"/>
    </source>
</evidence>
<accession>A0A0D2WLE0</accession>
<dbReference type="AlphaFoldDB" id="A0A0D2WLE0"/>
<keyword evidence="4" id="KW-1185">Reference proteome</keyword>
<dbReference type="RefSeq" id="XP_004364775.1">
    <property type="nucleotide sequence ID" value="XM_004364718.1"/>
</dbReference>
<evidence type="ECO:0000256" key="1">
    <source>
        <dbReference type="SAM" id="MobiDB-lite"/>
    </source>
</evidence>
<evidence type="ECO:0000313" key="4">
    <source>
        <dbReference type="Proteomes" id="UP000008743"/>
    </source>
</evidence>
<dbReference type="Pfam" id="PF10269">
    <property type="entry name" value="Tmemb_185A"/>
    <property type="match status" value="1"/>
</dbReference>
<proteinExistence type="predicted"/>
<dbReference type="Proteomes" id="UP000008743">
    <property type="component" value="Unassembled WGS sequence"/>
</dbReference>
<dbReference type="EMBL" id="KE346361">
    <property type="protein sequence ID" value="KJE90623.1"/>
    <property type="molecule type" value="Genomic_DNA"/>
</dbReference>
<feature type="compositionally biased region" description="Pro residues" evidence="1">
    <location>
        <begin position="18"/>
        <end position="29"/>
    </location>
</feature>
<sequence>MVTPRSSSSSSATRSQPSLPPPPPPPPPRQSRHRGDRHSGRHGTSRQSSSSHSGSSSRAHSRALSVLEPSFTELPFQLASRWAFSCVVIAVAAFVFTLLVALKLDELDDDARLSHASLNLTNASQAAVQGTLAAASWRQVFAPVWIGLGLVLYISLTVAIRASLTSSDSPKALFISFVLALPLIAFSIVLAALLDGDLDVSAREAFIPLFLFAVFSIVVMFNQQSSHSPR</sequence>
<dbReference type="InParanoid" id="A0A0D2WLE0"/>
<keyword evidence="2" id="KW-0472">Membrane</keyword>
<evidence type="ECO:0008006" key="5">
    <source>
        <dbReference type="Google" id="ProtNLM"/>
    </source>
</evidence>
<feature type="transmembrane region" description="Helical" evidence="2">
    <location>
        <begin position="140"/>
        <end position="160"/>
    </location>
</feature>
<feature type="transmembrane region" description="Helical" evidence="2">
    <location>
        <begin position="82"/>
        <end position="102"/>
    </location>
</feature>
<feature type="transmembrane region" description="Helical" evidence="2">
    <location>
        <begin position="172"/>
        <end position="193"/>
    </location>
</feature>
<feature type="transmembrane region" description="Helical" evidence="2">
    <location>
        <begin position="205"/>
        <end position="222"/>
    </location>
</feature>
<dbReference type="InterPro" id="IPR019396">
    <property type="entry name" value="TM_Fragile-X-F-assoc"/>
</dbReference>
<organism evidence="3 4">
    <name type="scientific">Capsaspora owczarzaki (strain ATCC 30864)</name>
    <dbReference type="NCBI Taxonomy" id="595528"/>
    <lineage>
        <taxon>Eukaryota</taxon>
        <taxon>Filasterea</taxon>
        <taxon>Capsaspora</taxon>
    </lineage>
</organism>
<reference evidence="4" key="1">
    <citation type="submission" date="2011-02" db="EMBL/GenBank/DDBJ databases">
        <title>The Genome Sequence of Capsaspora owczarzaki ATCC 30864.</title>
        <authorList>
            <person name="Russ C."/>
            <person name="Cuomo C."/>
            <person name="Burger G."/>
            <person name="Gray M.W."/>
            <person name="Holland P.W.H."/>
            <person name="King N."/>
            <person name="Lang F.B.F."/>
            <person name="Roger A.J."/>
            <person name="Ruiz-Trillo I."/>
            <person name="Young S.K."/>
            <person name="Zeng Q."/>
            <person name="Gargeya S."/>
            <person name="Alvarado L."/>
            <person name="Berlin A."/>
            <person name="Chapman S.B."/>
            <person name="Chen Z."/>
            <person name="Freedman E."/>
            <person name="Gellesch M."/>
            <person name="Goldberg J."/>
            <person name="Griggs A."/>
            <person name="Gujja S."/>
            <person name="Heilman E."/>
            <person name="Heiman D."/>
            <person name="Howarth C."/>
            <person name="Mehta T."/>
            <person name="Neiman D."/>
            <person name="Pearson M."/>
            <person name="Roberts A."/>
            <person name="Saif S."/>
            <person name="Shea T."/>
            <person name="Shenoy N."/>
            <person name="Sisk P."/>
            <person name="Stolte C."/>
            <person name="Sykes S."/>
            <person name="White J."/>
            <person name="Yandava C."/>
            <person name="Haas B."/>
            <person name="Nusbaum C."/>
            <person name="Birren B."/>
        </authorList>
    </citation>
    <scope>NUCLEOTIDE SEQUENCE</scope>
    <source>
        <strain evidence="4">ATCC 30864</strain>
    </source>
</reference>
<keyword evidence="2" id="KW-0812">Transmembrane</keyword>
<feature type="compositionally biased region" description="Basic residues" evidence="1">
    <location>
        <begin position="30"/>
        <end position="44"/>
    </location>
</feature>
<feature type="compositionally biased region" description="Low complexity" evidence="1">
    <location>
        <begin position="1"/>
        <end position="17"/>
    </location>
</feature>